<accession>A0A3B4F4B5</accession>
<dbReference type="PANTHER" id="PTHR16932">
    <property type="entry name" value="INTERFERON ALPHA-INDUCIBLE PROTEIN 27"/>
    <property type="match status" value="1"/>
</dbReference>
<evidence type="ECO:0000256" key="5">
    <source>
        <dbReference type="ARBA" id="ARBA00023136"/>
    </source>
</evidence>
<dbReference type="Gene3D" id="6.10.110.10">
    <property type="match status" value="1"/>
</dbReference>
<dbReference type="Ensembl" id="ENSPNYT00000005566.1">
    <property type="protein sequence ID" value="ENSPNYP00000005425.1"/>
    <property type="gene ID" value="ENSPNYG00000004188.1"/>
</dbReference>
<organism evidence="7">
    <name type="scientific">Pundamilia nyererei</name>
    <dbReference type="NCBI Taxonomy" id="303518"/>
    <lineage>
        <taxon>Eukaryota</taxon>
        <taxon>Metazoa</taxon>
        <taxon>Chordata</taxon>
        <taxon>Craniata</taxon>
        <taxon>Vertebrata</taxon>
        <taxon>Euteleostomi</taxon>
        <taxon>Actinopterygii</taxon>
        <taxon>Neopterygii</taxon>
        <taxon>Teleostei</taxon>
        <taxon>Neoteleostei</taxon>
        <taxon>Acanthomorphata</taxon>
        <taxon>Ovalentaria</taxon>
        <taxon>Cichlomorphae</taxon>
        <taxon>Cichliformes</taxon>
        <taxon>Cichlidae</taxon>
        <taxon>African cichlids</taxon>
        <taxon>Pseudocrenilabrinae</taxon>
        <taxon>Haplochromini</taxon>
        <taxon>Pundamilia</taxon>
    </lineage>
</organism>
<dbReference type="STRING" id="303518.ENSPNYP00000005425"/>
<evidence type="ECO:0000256" key="1">
    <source>
        <dbReference type="ARBA" id="ARBA00004141"/>
    </source>
</evidence>
<dbReference type="InterPro" id="IPR038213">
    <property type="entry name" value="IFI6/IFI27-like_sf"/>
</dbReference>
<dbReference type="Pfam" id="PF06140">
    <property type="entry name" value="Ifi-6-16"/>
    <property type="match status" value="1"/>
</dbReference>
<proteinExistence type="inferred from homology"/>
<keyword evidence="3 6" id="KW-0812">Transmembrane</keyword>
<feature type="transmembrane region" description="Helical" evidence="6">
    <location>
        <begin position="76"/>
        <end position="98"/>
    </location>
</feature>
<evidence type="ECO:0000256" key="2">
    <source>
        <dbReference type="ARBA" id="ARBA00007262"/>
    </source>
</evidence>
<protein>
    <submittedName>
        <fullName evidence="7">Interferon alpha-inducible protein 27-like protein 2A</fullName>
    </submittedName>
</protein>
<keyword evidence="4 6" id="KW-1133">Transmembrane helix</keyword>
<dbReference type="GO" id="GO:0097193">
    <property type="term" value="P:intrinsic apoptotic signaling pathway"/>
    <property type="evidence" value="ECO:0007669"/>
    <property type="project" value="TreeGrafter"/>
</dbReference>
<name>A0A3B4F4B5_9CICH</name>
<dbReference type="InterPro" id="IPR009311">
    <property type="entry name" value="IFI6/IFI27-like"/>
</dbReference>
<feature type="transmembrane region" description="Helical" evidence="6">
    <location>
        <begin position="20"/>
        <end position="42"/>
    </location>
</feature>
<evidence type="ECO:0000313" key="7">
    <source>
        <dbReference type="Ensembl" id="ENSPNYP00000005425.1"/>
    </source>
</evidence>
<dbReference type="AlphaFoldDB" id="A0A3B4F4B5"/>
<reference evidence="7" key="1">
    <citation type="submission" date="2023-09" db="UniProtKB">
        <authorList>
            <consortium name="Ensembl"/>
        </authorList>
    </citation>
    <scope>IDENTIFICATION</scope>
</reference>
<sequence length="111" mass="10954">MWNIVKGYVFVFLCGKDVSGGTVILTPAILALLGFTSTGIAAGSIAAKLMSYLAIASGGGVVAGGLVAILQSWGAAGLSLVATALFGSVGGAAGWMISTVCNLNVTVKCEN</sequence>
<dbReference type="PANTHER" id="PTHR16932:SF37">
    <property type="entry name" value="ISG12-1 PROTEIN-RELATED"/>
    <property type="match status" value="1"/>
</dbReference>
<dbReference type="GO" id="GO:0031966">
    <property type="term" value="C:mitochondrial membrane"/>
    <property type="evidence" value="ECO:0007669"/>
    <property type="project" value="TreeGrafter"/>
</dbReference>
<evidence type="ECO:0000256" key="3">
    <source>
        <dbReference type="ARBA" id="ARBA00022692"/>
    </source>
</evidence>
<comment type="subcellular location">
    <subcellularLocation>
        <location evidence="1">Membrane</location>
        <topology evidence="1">Multi-pass membrane protein</topology>
    </subcellularLocation>
</comment>
<evidence type="ECO:0000256" key="6">
    <source>
        <dbReference type="SAM" id="Phobius"/>
    </source>
</evidence>
<dbReference type="GO" id="GO:0001836">
    <property type="term" value="P:release of cytochrome c from mitochondria"/>
    <property type="evidence" value="ECO:0007669"/>
    <property type="project" value="TreeGrafter"/>
</dbReference>
<dbReference type="GeneTree" id="ENSGT00940000172724"/>
<evidence type="ECO:0000256" key="4">
    <source>
        <dbReference type="ARBA" id="ARBA00022989"/>
    </source>
</evidence>
<feature type="transmembrane region" description="Helical" evidence="6">
    <location>
        <begin position="49"/>
        <end position="70"/>
    </location>
</feature>
<keyword evidence="5 6" id="KW-0472">Membrane</keyword>
<comment type="similarity">
    <text evidence="2">Belongs to the IFI6/IFI27 family.</text>
</comment>